<sequence>MLKYFQALSQQFYEELGSDSSIGHCQLVYLDREELEHGLVQAGFYLDQVGSLTSSRAFRHFLFPPDDLSSFKKKISEPLKTSLCRPSARRGIK</sequence>
<keyword evidence="2" id="KW-1185">Reference proteome</keyword>
<dbReference type="Proteomes" id="UP000281553">
    <property type="component" value="Unassembled WGS sequence"/>
</dbReference>
<evidence type="ECO:0000313" key="2">
    <source>
        <dbReference type="Proteomes" id="UP000281553"/>
    </source>
</evidence>
<reference evidence="1 2" key="1">
    <citation type="submission" date="2018-11" db="EMBL/GenBank/DDBJ databases">
        <authorList>
            <consortium name="Pathogen Informatics"/>
        </authorList>
    </citation>
    <scope>NUCLEOTIDE SEQUENCE [LARGE SCALE GENOMIC DNA]</scope>
</reference>
<protein>
    <submittedName>
        <fullName evidence="1">Uncharacterized protein</fullName>
    </submittedName>
</protein>
<dbReference type="AlphaFoldDB" id="A0A3P7N9A8"/>
<dbReference type="EMBL" id="UYRU01080430">
    <property type="protein sequence ID" value="VDN31037.1"/>
    <property type="molecule type" value="Genomic_DNA"/>
</dbReference>
<organism evidence="1 2">
    <name type="scientific">Dibothriocephalus latus</name>
    <name type="common">Fish tapeworm</name>
    <name type="synonym">Diphyllobothrium latum</name>
    <dbReference type="NCBI Taxonomy" id="60516"/>
    <lineage>
        <taxon>Eukaryota</taxon>
        <taxon>Metazoa</taxon>
        <taxon>Spiralia</taxon>
        <taxon>Lophotrochozoa</taxon>
        <taxon>Platyhelminthes</taxon>
        <taxon>Cestoda</taxon>
        <taxon>Eucestoda</taxon>
        <taxon>Diphyllobothriidea</taxon>
        <taxon>Diphyllobothriidae</taxon>
        <taxon>Dibothriocephalus</taxon>
    </lineage>
</organism>
<gene>
    <name evidence="1" type="ORF">DILT_LOCUS15669</name>
</gene>
<evidence type="ECO:0000313" key="1">
    <source>
        <dbReference type="EMBL" id="VDN31037.1"/>
    </source>
</evidence>
<proteinExistence type="predicted"/>
<accession>A0A3P7N9A8</accession>
<name>A0A3P7N9A8_DIBLA</name>